<keyword evidence="6" id="KW-0012">Acyltransferase</keyword>
<dbReference type="InterPro" id="IPR014031">
    <property type="entry name" value="Ketoacyl_synth_C"/>
</dbReference>
<dbReference type="InterPro" id="IPR016039">
    <property type="entry name" value="Thiolase-like"/>
</dbReference>
<dbReference type="EC" id="2.3.1.-" evidence="6"/>
<dbReference type="InterPro" id="IPR018201">
    <property type="entry name" value="Ketoacyl_synth_AS"/>
</dbReference>
<organism evidence="6 7">
    <name type="scientific">Janthinobacterium rivuli</name>
    <dbReference type="NCBI Taxonomy" id="2751478"/>
    <lineage>
        <taxon>Bacteria</taxon>
        <taxon>Pseudomonadati</taxon>
        <taxon>Pseudomonadota</taxon>
        <taxon>Betaproteobacteria</taxon>
        <taxon>Burkholderiales</taxon>
        <taxon>Oxalobacteraceae</taxon>
        <taxon>Janthinobacterium</taxon>
    </lineage>
</organism>
<evidence type="ECO:0000256" key="1">
    <source>
        <dbReference type="ARBA" id="ARBA00005194"/>
    </source>
</evidence>
<keyword evidence="7" id="KW-1185">Reference proteome</keyword>
<evidence type="ECO:0000259" key="5">
    <source>
        <dbReference type="PROSITE" id="PS52004"/>
    </source>
</evidence>
<dbReference type="PROSITE" id="PS00606">
    <property type="entry name" value="KS3_1"/>
    <property type="match status" value="1"/>
</dbReference>
<keyword evidence="3 4" id="KW-0808">Transferase</keyword>
<dbReference type="PROSITE" id="PS52004">
    <property type="entry name" value="KS3_2"/>
    <property type="match status" value="1"/>
</dbReference>
<comment type="pathway">
    <text evidence="1">Lipid metabolism; fatty acid biosynthesis.</text>
</comment>
<evidence type="ECO:0000256" key="4">
    <source>
        <dbReference type="RuleBase" id="RU003694"/>
    </source>
</evidence>
<evidence type="ECO:0000256" key="3">
    <source>
        <dbReference type="ARBA" id="ARBA00022679"/>
    </source>
</evidence>
<gene>
    <name evidence="6" type="ORF">P9875_15200</name>
</gene>
<proteinExistence type="inferred from homology"/>
<dbReference type="Proteomes" id="UP001219584">
    <property type="component" value="Chromosome"/>
</dbReference>
<dbReference type="InterPro" id="IPR000794">
    <property type="entry name" value="Beta-ketoacyl_synthase"/>
</dbReference>
<dbReference type="EMBL" id="CP121464">
    <property type="protein sequence ID" value="WFR77069.1"/>
    <property type="molecule type" value="Genomic_DNA"/>
</dbReference>
<dbReference type="SMART" id="SM00825">
    <property type="entry name" value="PKS_KS"/>
    <property type="match status" value="1"/>
</dbReference>
<comment type="similarity">
    <text evidence="2 4">Belongs to the thiolase-like superfamily. Beta-ketoacyl-ACP synthases family.</text>
</comment>
<dbReference type="InterPro" id="IPR014030">
    <property type="entry name" value="Ketoacyl_synth_N"/>
</dbReference>
<dbReference type="RefSeq" id="WP_176389635.1">
    <property type="nucleotide sequence ID" value="NZ_CP121464.1"/>
</dbReference>
<dbReference type="GO" id="GO:0016746">
    <property type="term" value="F:acyltransferase activity"/>
    <property type="evidence" value="ECO:0007669"/>
    <property type="project" value="UniProtKB-KW"/>
</dbReference>
<sequence>MHELSDEQRVVITGMGCVSASGIGVAPFWDALIHAKSAIRPVTRTQVGHTITAPAAVVEGFQLQQHIRTSQQPLLDPFSQYALVAAQEAIADAGWNREQVPGDQVAVILGTTSGGEASREAEAIRLFHLGKKSCNPALVVRTNHQASVSCISMEFGFTGPAFVVHSGCASGTHAIAQAFLMLRHGHAGYAISGGSEASVIYSTLLAFQAMGVLASDTCRPFSSGRSGLALGEGAGVVALETLASARARGAVVYAELAGVGITSDAGDPVNPLAQGSAAAMNKAMRSAGLRPDQIGYINAHGSGTESNDLVESAAIRSVFGARDAVAVSSTKAVHGHALGATGGFELIAATLALKHGLIPPTANFLKRDPLCDIDMVPNELREKRIDAALSNSFGLGGMNSVLAIKRCPA</sequence>
<dbReference type="Pfam" id="PF00109">
    <property type="entry name" value="ketoacyl-synt"/>
    <property type="match status" value="1"/>
</dbReference>
<dbReference type="Gene3D" id="3.40.47.10">
    <property type="match status" value="2"/>
</dbReference>
<dbReference type="PANTHER" id="PTHR11712:SF336">
    <property type="entry name" value="3-OXOACYL-[ACYL-CARRIER-PROTEIN] SYNTHASE, MITOCHONDRIAL"/>
    <property type="match status" value="1"/>
</dbReference>
<accession>A0ABY8HWV7</accession>
<name>A0ABY8HWV7_9BURK</name>
<evidence type="ECO:0000313" key="6">
    <source>
        <dbReference type="EMBL" id="WFR77069.1"/>
    </source>
</evidence>
<protein>
    <submittedName>
        <fullName evidence="6">Beta-ketoacyl-[acyl-carrier-protein] synthase family protein</fullName>
        <ecNumber evidence="6">2.3.1.-</ecNumber>
    </submittedName>
</protein>
<dbReference type="Pfam" id="PF02801">
    <property type="entry name" value="Ketoacyl-synt_C"/>
    <property type="match status" value="1"/>
</dbReference>
<evidence type="ECO:0000313" key="7">
    <source>
        <dbReference type="Proteomes" id="UP001219584"/>
    </source>
</evidence>
<dbReference type="PANTHER" id="PTHR11712">
    <property type="entry name" value="POLYKETIDE SYNTHASE-RELATED"/>
    <property type="match status" value="1"/>
</dbReference>
<feature type="domain" description="Ketosynthase family 3 (KS3)" evidence="5">
    <location>
        <begin position="7"/>
        <end position="406"/>
    </location>
</feature>
<dbReference type="CDD" id="cd00834">
    <property type="entry name" value="KAS_I_II"/>
    <property type="match status" value="1"/>
</dbReference>
<evidence type="ECO:0000256" key="2">
    <source>
        <dbReference type="ARBA" id="ARBA00008467"/>
    </source>
</evidence>
<reference evidence="6 7" key="1">
    <citation type="submission" date="2023-04" db="EMBL/GenBank/DDBJ databases">
        <title>Nanopore sequencing of Janthinobacterium from water.</title>
        <authorList>
            <person name="Ciuchcinski K."/>
            <person name="Rokowska A."/>
            <person name="Dziewit L."/>
        </authorList>
    </citation>
    <scope>NUCLEOTIDE SEQUENCE [LARGE SCALE GENOMIC DNA]</scope>
    <source>
        <strain evidence="6 7">DEMB2</strain>
    </source>
</reference>
<dbReference type="SUPFAM" id="SSF53901">
    <property type="entry name" value="Thiolase-like"/>
    <property type="match status" value="2"/>
</dbReference>
<dbReference type="InterPro" id="IPR020841">
    <property type="entry name" value="PKS_Beta-ketoAc_synthase_dom"/>
</dbReference>